<name>A0AA36JK33_9DINO</name>
<evidence type="ECO:0000313" key="2">
    <source>
        <dbReference type="EMBL" id="CAJ1407680.1"/>
    </source>
</evidence>
<feature type="region of interest" description="Disordered" evidence="1">
    <location>
        <begin position="13"/>
        <end position="74"/>
    </location>
</feature>
<proteinExistence type="predicted"/>
<accession>A0AA36JK33</accession>
<organism evidence="2 3">
    <name type="scientific">Effrenium voratum</name>
    <dbReference type="NCBI Taxonomy" id="2562239"/>
    <lineage>
        <taxon>Eukaryota</taxon>
        <taxon>Sar</taxon>
        <taxon>Alveolata</taxon>
        <taxon>Dinophyceae</taxon>
        <taxon>Suessiales</taxon>
        <taxon>Symbiodiniaceae</taxon>
        <taxon>Effrenium</taxon>
    </lineage>
</organism>
<gene>
    <name evidence="2" type="ORF">EVOR1521_LOCUS29321</name>
</gene>
<dbReference type="EMBL" id="CAUJNA010003684">
    <property type="protein sequence ID" value="CAJ1407680.1"/>
    <property type="molecule type" value="Genomic_DNA"/>
</dbReference>
<dbReference type="AlphaFoldDB" id="A0AA36JK33"/>
<dbReference type="Proteomes" id="UP001178507">
    <property type="component" value="Unassembled WGS sequence"/>
</dbReference>
<feature type="compositionally biased region" description="Low complexity" evidence="1">
    <location>
        <begin position="36"/>
        <end position="68"/>
    </location>
</feature>
<reference evidence="2" key="1">
    <citation type="submission" date="2023-08" db="EMBL/GenBank/DDBJ databases">
        <authorList>
            <person name="Chen Y."/>
            <person name="Shah S."/>
            <person name="Dougan E. K."/>
            <person name="Thang M."/>
            <person name="Chan C."/>
        </authorList>
    </citation>
    <scope>NUCLEOTIDE SEQUENCE</scope>
</reference>
<keyword evidence="3" id="KW-1185">Reference proteome</keyword>
<comment type="caution">
    <text evidence="2">The sequence shown here is derived from an EMBL/GenBank/DDBJ whole genome shotgun (WGS) entry which is preliminary data.</text>
</comment>
<evidence type="ECO:0000256" key="1">
    <source>
        <dbReference type="SAM" id="MobiDB-lite"/>
    </source>
</evidence>
<protein>
    <submittedName>
        <fullName evidence="2">Uncharacterized protein</fullName>
    </submittedName>
</protein>
<sequence length="119" mass="12408">MLKESLTKAAVTGLDLRAASPKGAGGHGPVRPHSLSRTGSRTPGGRTPTRAASRPNSPRSASKSSNRPGSAASKFYQLRASYVNIGLRGKDGSVRTMTRAMSASQMARRKTDAFATPAP</sequence>
<evidence type="ECO:0000313" key="3">
    <source>
        <dbReference type="Proteomes" id="UP001178507"/>
    </source>
</evidence>